<dbReference type="AlphaFoldDB" id="A0A7T8H0P7"/>
<gene>
    <name evidence="1" type="ORF">FKW44_015485</name>
</gene>
<dbReference type="OrthoDB" id="6401933at2759"/>
<organism evidence="1 2">
    <name type="scientific">Caligus rogercresseyi</name>
    <name type="common">Sea louse</name>
    <dbReference type="NCBI Taxonomy" id="217165"/>
    <lineage>
        <taxon>Eukaryota</taxon>
        <taxon>Metazoa</taxon>
        <taxon>Ecdysozoa</taxon>
        <taxon>Arthropoda</taxon>
        <taxon>Crustacea</taxon>
        <taxon>Multicrustacea</taxon>
        <taxon>Hexanauplia</taxon>
        <taxon>Copepoda</taxon>
        <taxon>Siphonostomatoida</taxon>
        <taxon>Caligidae</taxon>
        <taxon>Caligus</taxon>
    </lineage>
</organism>
<evidence type="ECO:0000313" key="2">
    <source>
        <dbReference type="Proteomes" id="UP000595437"/>
    </source>
</evidence>
<dbReference type="Proteomes" id="UP000595437">
    <property type="component" value="Chromosome 10"/>
</dbReference>
<reference evidence="2" key="1">
    <citation type="submission" date="2021-01" db="EMBL/GenBank/DDBJ databases">
        <title>Caligus Genome Assembly.</title>
        <authorList>
            <person name="Gallardo-Escarate C."/>
        </authorList>
    </citation>
    <scope>NUCLEOTIDE SEQUENCE [LARGE SCALE GENOMIC DNA]</scope>
</reference>
<keyword evidence="2" id="KW-1185">Reference proteome</keyword>
<sequence>MKTFVEKEWAAMLQEHVRKVCWAFRPRLEAMVAANGHHFENRMVDRFLHI</sequence>
<proteinExistence type="predicted"/>
<evidence type="ECO:0000313" key="1">
    <source>
        <dbReference type="EMBL" id="QQP41197.1"/>
    </source>
</evidence>
<accession>A0A7T8H0P7</accession>
<name>A0A7T8H0P7_CALRO</name>
<protein>
    <submittedName>
        <fullName evidence="1">Uncharacterized protein</fullName>
    </submittedName>
</protein>
<dbReference type="EMBL" id="CP045899">
    <property type="protein sequence ID" value="QQP41197.1"/>
    <property type="molecule type" value="Genomic_DNA"/>
</dbReference>